<dbReference type="STRING" id="7574.A0A1S3HNQ7"/>
<dbReference type="GeneID" id="106156787"/>
<dbReference type="GO" id="GO:0005615">
    <property type="term" value="C:extracellular space"/>
    <property type="evidence" value="ECO:0007669"/>
    <property type="project" value="TreeGrafter"/>
</dbReference>
<dbReference type="InterPro" id="IPR036056">
    <property type="entry name" value="Fibrinogen-like_C"/>
</dbReference>
<dbReference type="OrthoDB" id="7735550at2759"/>
<dbReference type="RefSeq" id="XP_013387670.1">
    <property type="nucleotide sequence ID" value="XM_013532216.1"/>
</dbReference>
<dbReference type="Gene3D" id="3.90.215.10">
    <property type="entry name" value="Gamma Fibrinogen, chain A, domain 1"/>
    <property type="match status" value="1"/>
</dbReference>
<dbReference type="PROSITE" id="PS51406">
    <property type="entry name" value="FIBRINOGEN_C_2"/>
    <property type="match status" value="1"/>
</dbReference>
<evidence type="ECO:0000313" key="3">
    <source>
        <dbReference type="RefSeq" id="XP_013387670.1"/>
    </source>
</evidence>
<dbReference type="InterPro" id="IPR014716">
    <property type="entry name" value="Fibrinogen_a/b/g_C_1"/>
</dbReference>
<dbReference type="SMART" id="SM00186">
    <property type="entry name" value="FBG"/>
    <property type="match status" value="1"/>
</dbReference>
<dbReference type="InterPro" id="IPR050373">
    <property type="entry name" value="Fibrinogen_C-term_domain"/>
</dbReference>
<dbReference type="InterPro" id="IPR002181">
    <property type="entry name" value="Fibrinogen_a/b/g_C_dom"/>
</dbReference>
<protein>
    <submittedName>
        <fullName evidence="3">Ficolin-1-like</fullName>
    </submittedName>
</protein>
<dbReference type="AlphaFoldDB" id="A0A1S3HNQ7"/>
<accession>A0A1S3HNQ7</accession>
<evidence type="ECO:0000313" key="2">
    <source>
        <dbReference type="Proteomes" id="UP000085678"/>
    </source>
</evidence>
<keyword evidence="2" id="KW-1185">Reference proteome</keyword>
<sequence>MDFQRNWTEYKNGFGDQRDQFWMGNEALHALTNQGNYSMQIDMLSCNGNFYYARWNLFRIENETQKYAVEAISVESFNTSSNSNLDDVHGRRFGTYDVPIGDCSEERGGGWWFNHCARWHLTGYYPDCDMTERREKRMKFVPITNTNCDRGCLLQAATMKIRRNV</sequence>
<dbReference type="InParanoid" id="A0A1S3HNQ7"/>
<gene>
    <name evidence="3" type="primary">LOC106156787</name>
</gene>
<dbReference type="KEGG" id="lak:106156787"/>
<proteinExistence type="predicted"/>
<evidence type="ECO:0000259" key="1">
    <source>
        <dbReference type="PROSITE" id="PS51406"/>
    </source>
</evidence>
<dbReference type="Proteomes" id="UP000085678">
    <property type="component" value="Unplaced"/>
</dbReference>
<feature type="domain" description="Fibrinogen C-terminal" evidence="1">
    <location>
        <begin position="1"/>
        <end position="125"/>
    </location>
</feature>
<dbReference type="PANTHER" id="PTHR19143">
    <property type="entry name" value="FIBRINOGEN/TENASCIN/ANGIOPOEITIN"/>
    <property type="match status" value="1"/>
</dbReference>
<reference evidence="3" key="1">
    <citation type="submission" date="2025-08" db="UniProtKB">
        <authorList>
            <consortium name="RefSeq"/>
        </authorList>
    </citation>
    <scope>IDENTIFICATION</scope>
    <source>
        <tissue evidence="3">Gonads</tissue>
    </source>
</reference>
<dbReference type="SUPFAM" id="SSF56496">
    <property type="entry name" value="Fibrinogen C-terminal domain-like"/>
    <property type="match status" value="1"/>
</dbReference>
<dbReference type="Pfam" id="PF00147">
    <property type="entry name" value="Fibrinogen_C"/>
    <property type="match status" value="1"/>
</dbReference>
<organism evidence="2 3">
    <name type="scientific">Lingula anatina</name>
    <name type="common">Brachiopod</name>
    <name type="synonym">Lingula unguis</name>
    <dbReference type="NCBI Taxonomy" id="7574"/>
    <lineage>
        <taxon>Eukaryota</taxon>
        <taxon>Metazoa</taxon>
        <taxon>Spiralia</taxon>
        <taxon>Lophotrochozoa</taxon>
        <taxon>Brachiopoda</taxon>
        <taxon>Linguliformea</taxon>
        <taxon>Lingulata</taxon>
        <taxon>Lingulida</taxon>
        <taxon>Linguloidea</taxon>
        <taxon>Lingulidae</taxon>
        <taxon>Lingula</taxon>
    </lineage>
</organism>
<name>A0A1S3HNQ7_LINAN</name>